<evidence type="ECO:0000313" key="1">
    <source>
        <dbReference type="EMBL" id="EKX41910.1"/>
    </source>
</evidence>
<organism evidence="1">
    <name type="scientific">Guillardia theta (strain CCMP2712)</name>
    <name type="common">Cryptophyte</name>
    <dbReference type="NCBI Taxonomy" id="905079"/>
    <lineage>
        <taxon>Eukaryota</taxon>
        <taxon>Cryptophyceae</taxon>
        <taxon>Pyrenomonadales</taxon>
        <taxon>Geminigeraceae</taxon>
        <taxon>Guillardia</taxon>
    </lineage>
</organism>
<dbReference type="AlphaFoldDB" id="L1J1E8"/>
<sequence>MKVQGKDGKEMKGMYRLSFPPVHEETDEHLIYKQNLSIVDTILHSWFMSVYL</sequence>
<dbReference type="GeneID" id="17298624"/>
<dbReference type="EnsemblProtists" id="EKX41910">
    <property type="protein sequence ID" value="EKX41910"/>
    <property type="gene ID" value="GUITHDRAFT_153685"/>
</dbReference>
<reference evidence="1 3" key="1">
    <citation type="journal article" date="2012" name="Nature">
        <title>Algal genomes reveal evolutionary mosaicism and the fate of nucleomorphs.</title>
        <authorList>
            <consortium name="DOE Joint Genome Institute"/>
            <person name="Curtis B.A."/>
            <person name="Tanifuji G."/>
            <person name="Burki F."/>
            <person name="Gruber A."/>
            <person name="Irimia M."/>
            <person name="Maruyama S."/>
            <person name="Arias M.C."/>
            <person name="Ball S.G."/>
            <person name="Gile G.H."/>
            <person name="Hirakawa Y."/>
            <person name="Hopkins J.F."/>
            <person name="Kuo A."/>
            <person name="Rensing S.A."/>
            <person name="Schmutz J."/>
            <person name="Symeonidi A."/>
            <person name="Elias M."/>
            <person name="Eveleigh R.J."/>
            <person name="Herman E.K."/>
            <person name="Klute M.J."/>
            <person name="Nakayama T."/>
            <person name="Obornik M."/>
            <person name="Reyes-Prieto A."/>
            <person name="Armbrust E.V."/>
            <person name="Aves S.J."/>
            <person name="Beiko R.G."/>
            <person name="Coutinho P."/>
            <person name="Dacks J.B."/>
            <person name="Durnford D.G."/>
            <person name="Fast N.M."/>
            <person name="Green B.R."/>
            <person name="Grisdale C.J."/>
            <person name="Hempel F."/>
            <person name="Henrissat B."/>
            <person name="Hoppner M.P."/>
            <person name="Ishida K."/>
            <person name="Kim E."/>
            <person name="Koreny L."/>
            <person name="Kroth P.G."/>
            <person name="Liu Y."/>
            <person name="Malik S.B."/>
            <person name="Maier U.G."/>
            <person name="McRose D."/>
            <person name="Mock T."/>
            <person name="Neilson J.A."/>
            <person name="Onodera N.T."/>
            <person name="Poole A.M."/>
            <person name="Pritham E.J."/>
            <person name="Richards T.A."/>
            <person name="Rocap G."/>
            <person name="Roy S.W."/>
            <person name="Sarai C."/>
            <person name="Schaack S."/>
            <person name="Shirato S."/>
            <person name="Slamovits C.H."/>
            <person name="Spencer D.F."/>
            <person name="Suzuki S."/>
            <person name="Worden A.Z."/>
            <person name="Zauner S."/>
            <person name="Barry K."/>
            <person name="Bell C."/>
            <person name="Bharti A.K."/>
            <person name="Crow J.A."/>
            <person name="Grimwood J."/>
            <person name="Kramer R."/>
            <person name="Lindquist E."/>
            <person name="Lucas S."/>
            <person name="Salamov A."/>
            <person name="McFadden G.I."/>
            <person name="Lane C.E."/>
            <person name="Keeling P.J."/>
            <person name="Gray M.W."/>
            <person name="Grigoriev I.V."/>
            <person name="Archibald J.M."/>
        </authorList>
    </citation>
    <scope>NUCLEOTIDE SEQUENCE</scope>
    <source>
        <strain evidence="1 3">CCMP2712</strain>
    </source>
</reference>
<keyword evidence="3" id="KW-1185">Reference proteome</keyword>
<gene>
    <name evidence="1" type="ORF">GUITHDRAFT_153685</name>
</gene>
<evidence type="ECO:0000313" key="3">
    <source>
        <dbReference type="Proteomes" id="UP000011087"/>
    </source>
</evidence>
<accession>L1J1E8</accession>
<name>L1J1E8_GUITC</name>
<dbReference type="Proteomes" id="UP000011087">
    <property type="component" value="Unassembled WGS sequence"/>
</dbReference>
<reference evidence="3" key="2">
    <citation type="submission" date="2012-11" db="EMBL/GenBank/DDBJ databases">
        <authorList>
            <person name="Kuo A."/>
            <person name="Curtis B.A."/>
            <person name="Tanifuji G."/>
            <person name="Burki F."/>
            <person name="Gruber A."/>
            <person name="Irimia M."/>
            <person name="Maruyama S."/>
            <person name="Arias M.C."/>
            <person name="Ball S.G."/>
            <person name="Gile G.H."/>
            <person name="Hirakawa Y."/>
            <person name="Hopkins J.F."/>
            <person name="Rensing S.A."/>
            <person name="Schmutz J."/>
            <person name="Symeonidi A."/>
            <person name="Elias M."/>
            <person name="Eveleigh R.J."/>
            <person name="Herman E.K."/>
            <person name="Klute M.J."/>
            <person name="Nakayama T."/>
            <person name="Obornik M."/>
            <person name="Reyes-Prieto A."/>
            <person name="Armbrust E.V."/>
            <person name="Aves S.J."/>
            <person name="Beiko R.G."/>
            <person name="Coutinho P."/>
            <person name="Dacks J.B."/>
            <person name="Durnford D.G."/>
            <person name="Fast N.M."/>
            <person name="Green B.R."/>
            <person name="Grisdale C."/>
            <person name="Hempe F."/>
            <person name="Henrissat B."/>
            <person name="Hoppner M.P."/>
            <person name="Ishida K.-I."/>
            <person name="Kim E."/>
            <person name="Koreny L."/>
            <person name="Kroth P.G."/>
            <person name="Liu Y."/>
            <person name="Malik S.-B."/>
            <person name="Maier U.G."/>
            <person name="McRose D."/>
            <person name="Mock T."/>
            <person name="Neilson J.A."/>
            <person name="Onodera N.T."/>
            <person name="Poole A.M."/>
            <person name="Pritham E.J."/>
            <person name="Richards T.A."/>
            <person name="Rocap G."/>
            <person name="Roy S.W."/>
            <person name="Sarai C."/>
            <person name="Schaack S."/>
            <person name="Shirato S."/>
            <person name="Slamovits C.H."/>
            <person name="Spencer D.F."/>
            <person name="Suzuki S."/>
            <person name="Worden A.Z."/>
            <person name="Zauner S."/>
            <person name="Barry K."/>
            <person name="Bell C."/>
            <person name="Bharti A.K."/>
            <person name="Crow J.A."/>
            <person name="Grimwood J."/>
            <person name="Kramer R."/>
            <person name="Lindquist E."/>
            <person name="Lucas S."/>
            <person name="Salamov A."/>
            <person name="McFadden G.I."/>
            <person name="Lane C.E."/>
            <person name="Keeling P.J."/>
            <person name="Gray M.W."/>
            <person name="Grigoriev I.V."/>
            <person name="Archibald J.M."/>
        </authorList>
    </citation>
    <scope>NUCLEOTIDE SEQUENCE</scope>
    <source>
        <strain evidence="3">CCMP2712</strain>
    </source>
</reference>
<dbReference type="PaxDb" id="55529-EKX41910"/>
<dbReference type="RefSeq" id="XP_005828890.1">
    <property type="nucleotide sequence ID" value="XM_005828833.1"/>
</dbReference>
<dbReference type="EMBL" id="JH993020">
    <property type="protein sequence ID" value="EKX41910.1"/>
    <property type="molecule type" value="Genomic_DNA"/>
</dbReference>
<dbReference type="HOGENOM" id="CLU_3091363_0_0_1"/>
<evidence type="ECO:0000313" key="2">
    <source>
        <dbReference type="EnsemblProtists" id="EKX41910"/>
    </source>
</evidence>
<dbReference type="KEGG" id="gtt:GUITHDRAFT_153685"/>
<proteinExistence type="predicted"/>
<reference evidence="2" key="3">
    <citation type="submission" date="2016-03" db="UniProtKB">
        <authorList>
            <consortium name="EnsemblProtists"/>
        </authorList>
    </citation>
    <scope>IDENTIFICATION</scope>
</reference>
<protein>
    <submittedName>
        <fullName evidence="1 2">Uncharacterized protein</fullName>
    </submittedName>
</protein>